<keyword evidence="3" id="KW-1185">Reference proteome</keyword>
<dbReference type="EMBL" id="CAJNNV010018554">
    <property type="protein sequence ID" value="CAE8606051.1"/>
    <property type="molecule type" value="Genomic_DNA"/>
</dbReference>
<gene>
    <name evidence="1" type="ORF">PGLA1383_LOCUS24051</name>
    <name evidence="2" type="ORF">PGLA1383_LOCUS47099</name>
</gene>
<name>A0A813GZZ0_POLGL</name>
<feature type="non-terminal residue" evidence="2">
    <location>
        <position position="220"/>
    </location>
</feature>
<reference evidence="2" key="1">
    <citation type="submission" date="2021-02" db="EMBL/GenBank/DDBJ databases">
        <authorList>
            <person name="Dougan E. K."/>
            <person name="Rhodes N."/>
            <person name="Thang M."/>
            <person name="Chan C."/>
        </authorList>
    </citation>
    <scope>NUCLEOTIDE SEQUENCE</scope>
</reference>
<comment type="caution">
    <text evidence="2">The sequence shown here is derived from an EMBL/GenBank/DDBJ whole genome shotgun (WGS) entry which is preliminary data.</text>
</comment>
<evidence type="ECO:0000313" key="2">
    <source>
        <dbReference type="EMBL" id="CAE8630933.1"/>
    </source>
</evidence>
<evidence type="ECO:0000313" key="1">
    <source>
        <dbReference type="EMBL" id="CAE8606051.1"/>
    </source>
</evidence>
<accession>A0A813GZZ0</accession>
<evidence type="ECO:0000313" key="3">
    <source>
        <dbReference type="Proteomes" id="UP000654075"/>
    </source>
</evidence>
<organism evidence="2 3">
    <name type="scientific">Polarella glacialis</name>
    <name type="common">Dinoflagellate</name>
    <dbReference type="NCBI Taxonomy" id="89957"/>
    <lineage>
        <taxon>Eukaryota</taxon>
        <taxon>Sar</taxon>
        <taxon>Alveolata</taxon>
        <taxon>Dinophyceae</taxon>
        <taxon>Suessiales</taxon>
        <taxon>Suessiaceae</taxon>
        <taxon>Polarella</taxon>
    </lineage>
</organism>
<proteinExistence type="predicted"/>
<evidence type="ECO:0008006" key="4">
    <source>
        <dbReference type="Google" id="ProtNLM"/>
    </source>
</evidence>
<dbReference type="AlphaFoldDB" id="A0A813GZZ0"/>
<dbReference type="Proteomes" id="UP000654075">
    <property type="component" value="Unassembled WGS sequence"/>
</dbReference>
<dbReference type="EMBL" id="CAJNNV010029984">
    <property type="protein sequence ID" value="CAE8630933.1"/>
    <property type="molecule type" value="Genomic_DNA"/>
</dbReference>
<sequence>MLEEAAALRGCHELVIQVSEAAAELVKQHLGALLKQMGAVDLALKLASAFHGEDLLLLLDDDSLVAHEDDVFVFLKEWTAKAGLPLRANPWAACRFAFLSAECLVEAALLEGTCLSLHAVSLSVALGKLLEEKGAAVCQNQLCSISSMLPNGWLQMNRLHPRQKSKLRKPIPGELILDIHCSTMPLVVIQTSECKTTPLSQLKLRLCEALGLEPCKVHMW</sequence>
<protein>
    <recommendedName>
        <fullName evidence="4">BACK domain-containing protein</fullName>
    </recommendedName>
</protein>